<protein>
    <submittedName>
        <fullName evidence="1">DAHP synthetase</fullName>
    </submittedName>
</protein>
<accession>A0ACC3T034</accession>
<reference evidence="2" key="1">
    <citation type="journal article" date="2024" name="Front. Bioeng. Biotechnol.">
        <title>Genome-scale model development and genomic sequencing of the oleaginous clade Lipomyces.</title>
        <authorList>
            <person name="Czajka J.J."/>
            <person name="Han Y."/>
            <person name="Kim J."/>
            <person name="Mondo S.J."/>
            <person name="Hofstad B.A."/>
            <person name="Robles A."/>
            <person name="Haridas S."/>
            <person name="Riley R."/>
            <person name="LaButti K."/>
            <person name="Pangilinan J."/>
            <person name="Andreopoulos W."/>
            <person name="Lipzen A."/>
            <person name="Yan J."/>
            <person name="Wang M."/>
            <person name="Ng V."/>
            <person name="Grigoriev I.V."/>
            <person name="Spatafora J.W."/>
            <person name="Magnuson J.K."/>
            <person name="Baker S.E."/>
            <person name="Pomraning K.R."/>
        </authorList>
    </citation>
    <scope>NUCLEOTIDE SEQUENCE [LARGE SCALE GENOMIC DNA]</scope>
    <source>
        <strain evidence="2">CBS 7786</strain>
    </source>
</reference>
<comment type="caution">
    <text evidence="1">The sequence shown here is derived from an EMBL/GenBank/DDBJ whole genome shotgun (WGS) entry which is preliminary data.</text>
</comment>
<keyword evidence="2" id="KW-1185">Reference proteome</keyword>
<organism evidence="1 2">
    <name type="scientific">Lipomyces kononenkoae</name>
    <name type="common">Yeast</name>
    <dbReference type="NCBI Taxonomy" id="34357"/>
    <lineage>
        <taxon>Eukaryota</taxon>
        <taxon>Fungi</taxon>
        <taxon>Dikarya</taxon>
        <taxon>Ascomycota</taxon>
        <taxon>Saccharomycotina</taxon>
        <taxon>Lipomycetes</taxon>
        <taxon>Lipomycetales</taxon>
        <taxon>Lipomycetaceae</taxon>
        <taxon>Lipomyces</taxon>
    </lineage>
</organism>
<gene>
    <name evidence="1" type="ORF">V1525DRAFT_344482</name>
</gene>
<evidence type="ECO:0000313" key="1">
    <source>
        <dbReference type="EMBL" id="KAK9237233.1"/>
    </source>
</evidence>
<name>A0ACC3T034_LIPKO</name>
<proteinExistence type="predicted"/>
<sequence length="519" mass="57927">MVYESLSKSVQKLPIFIKEDPQKLIPSEEAIRTAKLRSNSIDYAEYGTSHERRDNLRLTDEHPSEWTPTSWHTKPIVQDVIYSSMEDVELALEKLEALPPLVSPYEINNLQEKLRDAALGKAFVLQGGDCAELFDYCSQERIESKMKILLQMSLVLIWGTKLPLVRIGRIAGQFAKPRSSPTEEVDGKTIPSFRGDNINGFDVSERTPDPSRLVSAYFHSAATLNFIRSSLSSGFADLHRPFDWSLSHVQSSAVKARYKTVVDAITEGLSFMKTIGADKSSTLESIDFYTSHEGLMLEFEQCLTRKLRDPTDGKCKWYNTAAHFLWIGERTRQINGAHVEYFRGIMNPIGVKVGASMTADELVTILDILDPDNIVGKVTLITRYGVGNISNVLPSHIAAVKRTNHKVVWMSDPCHGNTKSSISGLKTRDFEDIMNELALALQIHKDNDSQLNGVHLELTGDAVTECIGGSAGLTDEDLQIRYQTVCDPRLSESQSLDVAFLIADWCKKGTMLSIAEHSE</sequence>
<evidence type="ECO:0000313" key="2">
    <source>
        <dbReference type="Proteomes" id="UP001433508"/>
    </source>
</evidence>
<dbReference type="EMBL" id="MU971372">
    <property type="protein sequence ID" value="KAK9237233.1"/>
    <property type="molecule type" value="Genomic_DNA"/>
</dbReference>
<dbReference type="Proteomes" id="UP001433508">
    <property type="component" value="Unassembled WGS sequence"/>
</dbReference>